<dbReference type="SUPFAM" id="SSF56281">
    <property type="entry name" value="Metallo-hydrolase/oxidoreductase"/>
    <property type="match status" value="1"/>
</dbReference>
<dbReference type="CDD" id="cd07731">
    <property type="entry name" value="ComA-like_MBL-fold"/>
    <property type="match status" value="1"/>
</dbReference>
<gene>
    <name evidence="3" type="ORF">A2912_05290</name>
</gene>
<dbReference type="PANTHER" id="PTHR30619">
    <property type="entry name" value="DNA INTERNALIZATION/COMPETENCE PROTEIN COMEC/REC2"/>
    <property type="match status" value="1"/>
</dbReference>
<dbReference type="Pfam" id="PF00753">
    <property type="entry name" value="Lactamase_B"/>
    <property type="match status" value="1"/>
</dbReference>
<accession>A0A1G1YM23</accession>
<organism evidence="3 4">
    <name type="scientific">Candidatus Buchananbacteria bacterium RIFCSPLOWO2_01_FULL_40_23b</name>
    <dbReference type="NCBI Taxonomy" id="1797544"/>
    <lineage>
        <taxon>Bacteria</taxon>
        <taxon>Candidatus Buchananiibacteriota</taxon>
    </lineage>
</organism>
<name>A0A1G1YM23_9BACT</name>
<dbReference type="EMBL" id="MHIN01000049">
    <property type="protein sequence ID" value="OGY53349.1"/>
    <property type="molecule type" value="Genomic_DNA"/>
</dbReference>
<evidence type="ECO:0000313" key="3">
    <source>
        <dbReference type="EMBL" id="OGY53349.1"/>
    </source>
</evidence>
<dbReference type="SMART" id="SM00849">
    <property type="entry name" value="Lactamase_B"/>
    <property type="match status" value="1"/>
</dbReference>
<dbReference type="InterPro" id="IPR036866">
    <property type="entry name" value="RibonucZ/Hydroxyglut_hydro"/>
</dbReference>
<evidence type="ECO:0000259" key="2">
    <source>
        <dbReference type="SMART" id="SM00849"/>
    </source>
</evidence>
<dbReference type="PANTHER" id="PTHR30619:SF1">
    <property type="entry name" value="RECOMBINATION PROTEIN 2"/>
    <property type="match status" value="1"/>
</dbReference>
<sequence length="286" mass="32818">MSSLVKRHIFIFYLLIIFVIFFLTWFLFVQSQANFLEINFFYVGQGDSTLIRTASRQNILIDGGPDNTVVYKLGKALSFYDRQIDLIILTHPQTDHLTGLIEVIKRFPVGAIIAPDVDSDSAVYQTFLAIIKQKKIKTVFIRNPLIIPLGNETRLVFLWPQEKYLEKNSENLNDYSLVTKLIYRKTSAIFMGDFEKEELLVKQNLDLNSEILKNGHHGAADANDYKFIKAVSPIYAVISVGENNRYGHPHPQTLENLNRLNSNIFRTDLIGDIIFAGNGQIFWPTW</sequence>
<keyword evidence="1" id="KW-1133">Transmembrane helix</keyword>
<feature type="transmembrane region" description="Helical" evidence="1">
    <location>
        <begin position="9"/>
        <end position="28"/>
    </location>
</feature>
<reference evidence="3 4" key="1">
    <citation type="journal article" date="2016" name="Nat. Commun.">
        <title>Thousands of microbial genomes shed light on interconnected biogeochemical processes in an aquifer system.</title>
        <authorList>
            <person name="Anantharaman K."/>
            <person name="Brown C.T."/>
            <person name="Hug L.A."/>
            <person name="Sharon I."/>
            <person name="Castelle C.J."/>
            <person name="Probst A.J."/>
            <person name="Thomas B.C."/>
            <person name="Singh A."/>
            <person name="Wilkins M.J."/>
            <person name="Karaoz U."/>
            <person name="Brodie E.L."/>
            <person name="Williams K.H."/>
            <person name="Hubbard S.S."/>
            <person name="Banfield J.F."/>
        </authorList>
    </citation>
    <scope>NUCLEOTIDE SEQUENCE [LARGE SCALE GENOMIC DNA]</scope>
</reference>
<dbReference type="AlphaFoldDB" id="A0A1G1YM23"/>
<dbReference type="Proteomes" id="UP000178122">
    <property type="component" value="Unassembled WGS sequence"/>
</dbReference>
<feature type="domain" description="Metallo-beta-lactamase" evidence="2">
    <location>
        <begin position="45"/>
        <end position="242"/>
    </location>
</feature>
<evidence type="ECO:0000313" key="4">
    <source>
        <dbReference type="Proteomes" id="UP000178122"/>
    </source>
</evidence>
<protein>
    <recommendedName>
        <fullName evidence="2">Metallo-beta-lactamase domain-containing protein</fullName>
    </recommendedName>
</protein>
<evidence type="ECO:0000256" key="1">
    <source>
        <dbReference type="SAM" id="Phobius"/>
    </source>
</evidence>
<keyword evidence="1" id="KW-0812">Transmembrane</keyword>
<dbReference type="InterPro" id="IPR052159">
    <property type="entry name" value="Competence_DNA_uptake"/>
</dbReference>
<dbReference type="InterPro" id="IPR035681">
    <property type="entry name" value="ComA-like_MBL"/>
</dbReference>
<dbReference type="Gene3D" id="3.60.15.10">
    <property type="entry name" value="Ribonuclease Z/Hydroxyacylglutathione hydrolase-like"/>
    <property type="match status" value="1"/>
</dbReference>
<comment type="caution">
    <text evidence="3">The sequence shown here is derived from an EMBL/GenBank/DDBJ whole genome shotgun (WGS) entry which is preliminary data.</text>
</comment>
<dbReference type="InterPro" id="IPR001279">
    <property type="entry name" value="Metallo-B-lactamas"/>
</dbReference>
<proteinExistence type="predicted"/>
<keyword evidence="1" id="KW-0472">Membrane</keyword>